<gene>
    <name evidence="7" type="ORF">MYP_3084</name>
</gene>
<dbReference type="EMBL" id="BBLT01000006">
    <property type="protein sequence ID" value="GAL85855.1"/>
    <property type="molecule type" value="Genomic_DNA"/>
</dbReference>
<dbReference type="Gene3D" id="2.40.30.170">
    <property type="match status" value="1"/>
</dbReference>
<keyword evidence="2" id="KW-0813">Transport</keyword>
<dbReference type="InterPro" id="IPR006143">
    <property type="entry name" value="RND_pump_MFP"/>
</dbReference>
<evidence type="ECO:0000313" key="8">
    <source>
        <dbReference type="Proteomes" id="UP000030185"/>
    </source>
</evidence>
<dbReference type="GO" id="GO:0022857">
    <property type="term" value="F:transmembrane transporter activity"/>
    <property type="evidence" value="ECO:0007669"/>
    <property type="project" value="InterPro"/>
</dbReference>
<dbReference type="PANTHER" id="PTHR30097">
    <property type="entry name" value="CATION EFFLUX SYSTEM PROTEIN CUSB"/>
    <property type="match status" value="1"/>
</dbReference>
<evidence type="ECO:0000259" key="5">
    <source>
        <dbReference type="Pfam" id="PF25954"/>
    </source>
</evidence>
<protein>
    <submittedName>
        <fullName evidence="7">Uncharacterized protein</fullName>
    </submittedName>
</protein>
<accession>A0A098LFV3</accession>
<feature type="domain" description="CusB-like barrel-sandwich hybrid" evidence="4">
    <location>
        <begin position="68"/>
        <end position="189"/>
    </location>
</feature>
<dbReference type="Pfam" id="PF25919">
    <property type="entry name" value="BSH_CusB"/>
    <property type="match status" value="1"/>
</dbReference>
<dbReference type="Gene3D" id="2.40.420.20">
    <property type="match status" value="1"/>
</dbReference>
<organism evidence="7 8">
    <name type="scientific">Sporocytophaga myxococcoides</name>
    <dbReference type="NCBI Taxonomy" id="153721"/>
    <lineage>
        <taxon>Bacteria</taxon>
        <taxon>Pseudomonadati</taxon>
        <taxon>Bacteroidota</taxon>
        <taxon>Cytophagia</taxon>
        <taxon>Cytophagales</taxon>
        <taxon>Cytophagaceae</taxon>
        <taxon>Sporocytophaga</taxon>
    </lineage>
</organism>
<evidence type="ECO:0000256" key="2">
    <source>
        <dbReference type="ARBA" id="ARBA00022448"/>
    </source>
</evidence>
<dbReference type="GO" id="GO:0060003">
    <property type="term" value="P:copper ion export"/>
    <property type="evidence" value="ECO:0007669"/>
    <property type="project" value="TreeGrafter"/>
</dbReference>
<evidence type="ECO:0000313" key="7">
    <source>
        <dbReference type="EMBL" id="GAL85855.1"/>
    </source>
</evidence>
<proteinExistence type="inferred from homology"/>
<dbReference type="GO" id="GO:0030313">
    <property type="term" value="C:cell envelope"/>
    <property type="evidence" value="ECO:0007669"/>
    <property type="project" value="TreeGrafter"/>
</dbReference>
<evidence type="ECO:0000259" key="3">
    <source>
        <dbReference type="Pfam" id="PF19335"/>
    </source>
</evidence>
<sequence length="356" mass="39657">MEKKPGKCPICKMDLTPVKMDNSKGLKLSAQQEKLANIKTLTVGYDYVDNKIFATGIVKEDENKTIFINARLNGRVDQLNFKTKGDYIKKGDIIYKIYSETLASTQSELISAIKRIKEDPRDITSQTIINAAKNKLELWGVSERQIEEVKNQNKPVIPFPIESPYSGYINKINITEGAIVMEGNPLIELRTYKTLWVEGKFYSSEVSKIKKGNTVDVMIDGTENYFIEGKVIEVLPQVTSGSAVTIVRILIVPDLPVIRPGMHANIYWHETNVKSLVVPSNAVIRDSKGGMVWIKKAGVYESRMVHIGEVSGDRVSILHGLNEGDTVVISGSYLLQSEYILKKGGGAMEGHNMSDM</sequence>
<comment type="similarity">
    <text evidence="1">Belongs to the membrane fusion protein (MFP) (TC 8.A.1) family.</text>
</comment>
<dbReference type="InterPro" id="IPR058792">
    <property type="entry name" value="Beta-barrel_RND_2"/>
</dbReference>
<reference evidence="7 8" key="1">
    <citation type="submission" date="2014-09" db="EMBL/GenBank/DDBJ databases">
        <title>Sporocytophaga myxococcoides PG-01 genome sequencing.</title>
        <authorList>
            <person name="Liu L."/>
            <person name="Gao P.J."/>
            <person name="Chen G.J."/>
            <person name="Wang L.S."/>
        </authorList>
    </citation>
    <scope>NUCLEOTIDE SEQUENCE [LARGE SCALE GENOMIC DNA]</scope>
    <source>
        <strain evidence="7 8">PG-01</strain>
    </source>
</reference>
<feature type="domain" description="Multidrug resistance protein MdtA-like C-terminal permuted SH3" evidence="6">
    <location>
        <begin position="276"/>
        <end position="331"/>
    </location>
</feature>
<evidence type="ECO:0000259" key="4">
    <source>
        <dbReference type="Pfam" id="PF25919"/>
    </source>
</evidence>
<dbReference type="InterPro" id="IPR058627">
    <property type="entry name" value="MdtA-like_C"/>
</dbReference>
<evidence type="ECO:0000256" key="1">
    <source>
        <dbReference type="ARBA" id="ARBA00009477"/>
    </source>
</evidence>
<dbReference type="PANTHER" id="PTHR30097:SF4">
    <property type="entry name" value="SLR6042 PROTEIN"/>
    <property type="match status" value="1"/>
</dbReference>
<dbReference type="InterPro" id="IPR051909">
    <property type="entry name" value="MFP_Cation_Efflux"/>
</dbReference>
<dbReference type="NCBIfam" id="TIGR01730">
    <property type="entry name" value="RND_mfp"/>
    <property type="match status" value="1"/>
</dbReference>
<feature type="domain" description="Heavy metal binding" evidence="3">
    <location>
        <begin position="3"/>
        <end position="18"/>
    </location>
</feature>
<dbReference type="Pfam" id="PF19335">
    <property type="entry name" value="HMBD"/>
    <property type="match status" value="1"/>
</dbReference>
<dbReference type="Proteomes" id="UP000030185">
    <property type="component" value="Unassembled WGS sequence"/>
</dbReference>
<dbReference type="eggNOG" id="COG0845">
    <property type="taxonomic scope" value="Bacteria"/>
</dbReference>
<dbReference type="SUPFAM" id="SSF111369">
    <property type="entry name" value="HlyD-like secretion proteins"/>
    <property type="match status" value="1"/>
</dbReference>
<dbReference type="Pfam" id="PF25954">
    <property type="entry name" value="Beta-barrel_RND_2"/>
    <property type="match status" value="1"/>
</dbReference>
<dbReference type="AlphaFoldDB" id="A0A098LFV3"/>
<name>A0A098LFV3_9BACT</name>
<dbReference type="GO" id="GO:0046872">
    <property type="term" value="F:metal ion binding"/>
    <property type="evidence" value="ECO:0007669"/>
    <property type="project" value="InterPro"/>
</dbReference>
<dbReference type="InterPro" id="IPR045800">
    <property type="entry name" value="HMBD"/>
</dbReference>
<feature type="domain" description="CusB-like beta-barrel" evidence="5">
    <location>
        <begin position="194"/>
        <end position="269"/>
    </location>
</feature>
<dbReference type="InterPro" id="IPR058790">
    <property type="entry name" value="BSH_CusB"/>
</dbReference>
<keyword evidence="8" id="KW-1185">Reference proteome</keyword>
<evidence type="ECO:0000259" key="6">
    <source>
        <dbReference type="Pfam" id="PF25967"/>
    </source>
</evidence>
<dbReference type="Pfam" id="PF25967">
    <property type="entry name" value="RND-MFP_C"/>
    <property type="match status" value="1"/>
</dbReference>
<dbReference type="STRING" id="153721.MYP_3084"/>
<dbReference type="GO" id="GO:0015679">
    <property type="term" value="P:plasma membrane copper ion transport"/>
    <property type="evidence" value="ECO:0007669"/>
    <property type="project" value="TreeGrafter"/>
</dbReference>
<comment type="caution">
    <text evidence="7">The sequence shown here is derived from an EMBL/GenBank/DDBJ whole genome shotgun (WGS) entry which is preliminary data.</text>
</comment>
<dbReference type="GO" id="GO:0016020">
    <property type="term" value="C:membrane"/>
    <property type="evidence" value="ECO:0007669"/>
    <property type="project" value="InterPro"/>
</dbReference>